<keyword evidence="7 9" id="KW-0299">Galactose metabolism</keyword>
<dbReference type="HAMAP" id="MF_00571">
    <property type="entry name" value="GalP_UDP_trans"/>
    <property type="match status" value="1"/>
</dbReference>
<sequence>MNICKEIEKIILFGFTNQMIEPIDEILVRNRILEILDIEDYPEFSLEERKELLKEVESLEYPTQILDNITKWAGENGRLKEDILVFHDLLNSKIMGQILPRTSTITNEFWNRYSVDKNSATEYFYNLSKKSNYIRTDRISKNVSYNFESKYGNLEITINLSKPEKDPKEIALARNLSTSSYPKSLLCKENEGYMGRINYPGRQNHRILKLNLTNEDWFFQYSPYIYYNEHSIVFSGDIRSMKIDRSTFTRLIEFVEMFPHYFIGSNADLPIVGGSILSHDHFQAGRHKFAMETAKISSKVSFENYKEIEAGILNWPLSVIRLSAKKEYKEKLIDLADKILQEWIKYNDYENDISSHTNGIRHNTITPIARMKDDKIELDLVLRNNKTTEEFPLGIFHPHEQHHSIKKENIGLIEVMGLAVLPGRLKHELEELDQLFMSLRNVDEVLDVMKENTDLQKHINWVKENFTDDMLKDDYFLDGLIEKTVGKTFEKVLEDCGVFKNNEVGRKGFIYFLSKIK</sequence>
<keyword evidence="5 9" id="KW-0808">Transferase</keyword>
<dbReference type="HOGENOM" id="CLU_047799_0_0_0"/>
<accession>D1AWY1</accession>
<feature type="domain" description="Galactose-1-phosphate uridyl transferase C-terminal" evidence="11">
    <location>
        <begin position="256"/>
        <end position="435"/>
    </location>
</feature>
<evidence type="ECO:0000256" key="9">
    <source>
        <dbReference type="HAMAP-Rule" id="MF_00571"/>
    </source>
</evidence>
<organism evidence="12 13">
    <name type="scientific">Streptobacillus moniliformis (strain ATCC 14647 / DSM 12112 / NCTC 10651 / 9901)</name>
    <dbReference type="NCBI Taxonomy" id="519441"/>
    <lineage>
        <taxon>Bacteria</taxon>
        <taxon>Fusobacteriati</taxon>
        <taxon>Fusobacteriota</taxon>
        <taxon>Fusobacteriia</taxon>
        <taxon>Fusobacteriales</taxon>
        <taxon>Leptotrichiaceae</taxon>
        <taxon>Streptobacillus</taxon>
    </lineage>
</organism>
<comment type="subcellular location">
    <subcellularLocation>
        <location evidence="2 9">Cytoplasm</location>
    </subcellularLocation>
</comment>
<dbReference type="PANTHER" id="PTHR39191">
    <property type="entry name" value="GALACTOSE-1-PHOSPHATE URIDYLYLTRANSFERASE"/>
    <property type="match status" value="1"/>
</dbReference>
<evidence type="ECO:0000256" key="5">
    <source>
        <dbReference type="ARBA" id="ARBA00022679"/>
    </source>
</evidence>
<dbReference type="OrthoDB" id="2293at2"/>
<dbReference type="GO" id="GO:0008108">
    <property type="term" value="F:UDP-glucose:hexose-1-phosphate uridylyltransferase activity"/>
    <property type="evidence" value="ECO:0007669"/>
    <property type="project" value="UniProtKB-UniRule"/>
</dbReference>
<gene>
    <name evidence="9" type="primary">galT</name>
    <name evidence="12" type="ordered locus">Smon_0323</name>
</gene>
<keyword evidence="4 9" id="KW-0963">Cytoplasm</keyword>
<reference evidence="12 13" key="1">
    <citation type="journal article" date="2009" name="Stand. Genomic Sci.">
        <title>Complete genome sequence of Streptobacillus moniliformis type strain (9901T).</title>
        <authorList>
            <person name="Nolan M."/>
            <person name="Gronow S."/>
            <person name="Lapidus A."/>
            <person name="Ivanova N."/>
            <person name="Copeland A."/>
            <person name="Lucas S."/>
            <person name="Del Rio T.G."/>
            <person name="Chen F."/>
            <person name="Tice H."/>
            <person name="Pitluck S."/>
            <person name="Cheng J.F."/>
            <person name="Sims D."/>
            <person name="Meincke L."/>
            <person name="Bruce D."/>
            <person name="Goodwin L."/>
            <person name="Brettin T."/>
            <person name="Han C."/>
            <person name="Detter J.C."/>
            <person name="Ovchinikova G."/>
            <person name="Pati A."/>
            <person name="Mavromatis K."/>
            <person name="Mikhailova N."/>
            <person name="Chen A."/>
            <person name="Palaniappan K."/>
            <person name="Land M."/>
            <person name="Hauser L."/>
            <person name="Chang Y.J."/>
            <person name="Jeffries C.D."/>
            <person name="Rohde M."/>
            <person name="Sproer C."/>
            <person name="Goker M."/>
            <person name="Bristow J."/>
            <person name="Eisen J.A."/>
            <person name="Markowitz V."/>
            <person name="Hugenholtz P."/>
            <person name="Kyrpides N.C."/>
            <person name="Klenk H.P."/>
            <person name="Chain P."/>
        </authorList>
    </citation>
    <scope>NUCLEOTIDE SEQUENCE [LARGE SCALE GENOMIC DNA]</scope>
    <source>
        <strain evidence="13">ATCC 14647 / DSM 12112 / NCTC 10651 / 9901</strain>
    </source>
</reference>
<dbReference type="PROSITE" id="PS01163">
    <property type="entry name" value="GAL_P_UDP_TRANSF_II"/>
    <property type="match status" value="1"/>
</dbReference>
<dbReference type="Proteomes" id="UP000002072">
    <property type="component" value="Chromosome"/>
</dbReference>
<dbReference type="GeneID" id="29672876"/>
<dbReference type="eggNOG" id="COG4468">
    <property type="taxonomic scope" value="Bacteria"/>
</dbReference>
<evidence type="ECO:0000256" key="7">
    <source>
        <dbReference type="ARBA" id="ARBA00023144"/>
    </source>
</evidence>
<dbReference type="NCBIfam" id="NF003629">
    <property type="entry name" value="PRK05270.1-2"/>
    <property type="match status" value="1"/>
</dbReference>
<dbReference type="UniPathway" id="UPA00214"/>
<evidence type="ECO:0000256" key="2">
    <source>
        <dbReference type="ARBA" id="ARBA00004496"/>
    </source>
</evidence>
<dbReference type="RefSeq" id="WP_012858364.1">
    <property type="nucleotide sequence ID" value="NC_013515.1"/>
</dbReference>
<comment type="catalytic activity">
    <reaction evidence="1 9">
        <text>alpha-D-galactose 1-phosphate + UDP-alpha-D-glucose = alpha-D-glucose 1-phosphate + UDP-alpha-D-galactose</text>
        <dbReference type="Rhea" id="RHEA:13989"/>
        <dbReference type="ChEBI" id="CHEBI:58336"/>
        <dbReference type="ChEBI" id="CHEBI:58601"/>
        <dbReference type="ChEBI" id="CHEBI:58885"/>
        <dbReference type="ChEBI" id="CHEBI:66914"/>
        <dbReference type="EC" id="2.7.7.12"/>
    </reaction>
</comment>
<dbReference type="InterPro" id="IPR005850">
    <property type="entry name" value="GalP_Utransf_C"/>
</dbReference>
<evidence type="ECO:0000259" key="10">
    <source>
        <dbReference type="Pfam" id="PF01087"/>
    </source>
</evidence>
<dbReference type="PIRSF" id="PIRSF006005">
    <property type="entry name" value="GalT_BS"/>
    <property type="match status" value="1"/>
</dbReference>
<evidence type="ECO:0000256" key="4">
    <source>
        <dbReference type="ARBA" id="ARBA00022490"/>
    </source>
</evidence>
<dbReference type="Pfam" id="PF02744">
    <property type="entry name" value="GalP_UDP_tr_C"/>
    <property type="match status" value="1"/>
</dbReference>
<dbReference type="KEGG" id="smf:Smon_0323"/>
<dbReference type="InterPro" id="IPR000766">
    <property type="entry name" value="GalP_uridyl_Trfase_II"/>
</dbReference>
<feature type="domain" description="Galactose-1-phosphate uridyl transferase N-terminal" evidence="10">
    <location>
        <begin position="20"/>
        <end position="238"/>
    </location>
</feature>
<evidence type="ECO:0000256" key="6">
    <source>
        <dbReference type="ARBA" id="ARBA00022695"/>
    </source>
</evidence>
<evidence type="ECO:0000259" key="11">
    <source>
        <dbReference type="Pfam" id="PF02744"/>
    </source>
</evidence>
<dbReference type="GO" id="GO:0005737">
    <property type="term" value="C:cytoplasm"/>
    <property type="evidence" value="ECO:0007669"/>
    <property type="project" value="UniProtKB-SubCell"/>
</dbReference>
<dbReference type="GO" id="GO:0006012">
    <property type="term" value="P:galactose metabolic process"/>
    <property type="evidence" value="ECO:0007669"/>
    <property type="project" value="UniProtKB-UniRule"/>
</dbReference>
<comment type="similarity">
    <text evidence="3 9">Belongs to the galactose-1-phosphate uridylyltransferase type 2 family.</text>
</comment>
<protein>
    <recommendedName>
        <fullName evidence="9">Galactose-1-phosphate uridylyltransferase</fullName>
        <shortName evidence="9">Gal-1-P uridylyltransferase</shortName>
        <ecNumber evidence="9">2.7.7.12</ecNumber>
    </recommendedName>
    <alternativeName>
        <fullName evidence="9">UDP-glucose--hexose-1-phosphate uridylyltransferase</fullName>
    </alternativeName>
</protein>
<dbReference type="EC" id="2.7.7.12" evidence="9"/>
<name>D1AWY1_STRM9</name>
<dbReference type="Pfam" id="PF01087">
    <property type="entry name" value="GalP_UDP_transf"/>
    <property type="match status" value="1"/>
</dbReference>
<evidence type="ECO:0000313" key="13">
    <source>
        <dbReference type="Proteomes" id="UP000002072"/>
    </source>
</evidence>
<keyword evidence="8 9" id="KW-0119">Carbohydrate metabolism</keyword>
<dbReference type="InterPro" id="IPR005849">
    <property type="entry name" value="GalP_Utransf_N"/>
</dbReference>
<dbReference type="STRING" id="519441.Smon_0323"/>
<evidence type="ECO:0000256" key="3">
    <source>
        <dbReference type="ARBA" id="ARBA00008706"/>
    </source>
</evidence>
<proteinExistence type="inferred from homology"/>
<evidence type="ECO:0000256" key="8">
    <source>
        <dbReference type="ARBA" id="ARBA00023277"/>
    </source>
</evidence>
<comment type="pathway">
    <text evidence="9">Carbohydrate metabolism; galactose metabolism.</text>
</comment>
<evidence type="ECO:0000313" key="12">
    <source>
        <dbReference type="EMBL" id="ACZ00807.1"/>
    </source>
</evidence>
<dbReference type="AlphaFoldDB" id="D1AWY1"/>
<evidence type="ECO:0000256" key="1">
    <source>
        <dbReference type="ARBA" id="ARBA00001107"/>
    </source>
</evidence>
<keyword evidence="13" id="KW-1185">Reference proteome</keyword>
<dbReference type="EMBL" id="CP001779">
    <property type="protein sequence ID" value="ACZ00807.1"/>
    <property type="molecule type" value="Genomic_DNA"/>
</dbReference>
<dbReference type="InterPro" id="IPR023425">
    <property type="entry name" value="GalP_uridyl_Trfase_II_CS"/>
</dbReference>
<keyword evidence="6 9" id="KW-0548">Nucleotidyltransferase</keyword>
<dbReference type="PANTHER" id="PTHR39191:SF1">
    <property type="entry name" value="DUF4922 DOMAIN-CONTAINING PROTEIN"/>
    <property type="match status" value="1"/>
</dbReference>